<keyword evidence="1" id="KW-0496">Mitochondrion</keyword>
<dbReference type="EMBL" id="KY774314">
    <property type="protein sequence ID" value="ART31993.1"/>
    <property type="molecule type" value="Genomic_DNA"/>
</dbReference>
<protein>
    <submittedName>
        <fullName evidence="1">Uncharacterized protein</fullName>
    </submittedName>
</protein>
<proteinExistence type="predicted"/>
<organism evidence="1">
    <name type="scientific">Utricularia reniformis</name>
    <dbReference type="NCBI Taxonomy" id="192314"/>
    <lineage>
        <taxon>Eukaryota</taxon>
        <taxon>Viridiplantae</taxon>
        <taxon>Streptophyta</taxon>
        <taxon>Embryophyta</taxon>
        <taxon>Tracheophyta</taxon>
        <taxon>Spermatophyta</taxon>
        <taxon>Magnoliopsida</taxon>
        <taxon>eudicotyledons</taxon>
        <taxon>Gunneridae</taxon>
        <taxon>Pentapetalae</taxon>
        <taxon>asterids</taxon>
        <taxon>lamiids</taxon>
        <taxon>Lamiales</taxon>
        <taxon>Lentibulariaceae</taxon>
        <taxon>Utricularia</taxon>
    </lineage>
</organism>
<reference evidence="1" key="1">
    <citation type="submission" date="2017-03" db="EMBL/GenBank/DDBJ databases">
        <title>The mitochondrial genome of the carnivorous plant Utricularia reniformis (Lentibulariaceae): structure, comparative analysis and evolutionary landmarks.</title>
        <authorList>
            <person name="Silva S.R."/>
            <person name="Alvarenga D.O."/>
            <person name="Michael T.P."/>
            <person name="Miranda V.F.O."/>
            <person name="Varani A.M."/>
        </authorList>
    </citation>
    <scope>NUCLEOTIDE SEQUENCE</scope>
</reference>
<evidence type="ECO:0000313" key="1">
    <source>
        <dbReference type="EMBL" id="ART31993.1"/>
    </source>
</evidence>
<name>A0A1Y0B3M9_9LAMI</name>
<geneLocation type="mitochondrion" evidence="1"/>
<dbReference type="AlphaFoldDB" id="A0A1Y0B3M9"/>
<gene>
    <name evidence="1" type="ORF">AEK19_MT1822</name>
</gene>
<sequence length="38" mass="3988">MSLVVSCPGSFAFTSSLTSSLVNTLAWQSSRSAEAFAF</sequence>
<accession>A0A1Y0B3M9</accession>